<name>A0ABW9XCV9_9SPHN</name>
<dbReference type="EMBL" id="JAAAPO010000002">
    <property type="protein sequence ID" value="NBC36355.1"/>
    <property type="molecule type" value="Genomic_DNA"/>
</dbReference>
<organism evidence="2 3">
    <name type="scientific">Novosphingobium ovatum</name>
    <dbReference type="NCBI Taxonomy" id="1908523"/>
    <lineage>
        <taxon>Bacteria</taxon>
        <taxon>Pseudomonadati</taxon>
        <taxon>Pseudomonadota</taxon>
        <taxon>Alphaproteobacteria</taxon>
        <taxon>Sphingomonadales</taxon>
        <taxon>Sphingomonadaceae</taxon>
        <taxon>Novosphingobium</taxon>
    </lineage>
</organism>
<dbReference type="CDD" id="cd17511">
    <property type="entry name" value="YbjN_AmyR-like"/>
    <property type="match status" value="1"/>
</dbReference>
<keyword evidence="3" id="KW-1185">Reference proteome</keyword>
<evidence type="ECO:0000313" key="2">
    <source>
        <dbReference type="EMBL" id="NBC36355.1"/>
    </source>
</evidence>
<sequence length="161" mass="17197">MLRSFIGAAAVLASVAFSPAASAQQSSGQIRASNPDSVVAALQRAGYRADFSRDSGGDPMITSASSGKTFIIFFYGCDSGNACKSIQFYAGFPGARNASFEALNTWNAKRRFGRAYRADNGAARVEMDIQLTNGGISDALFTDNLDLWTSLMAKFDTYVNN</sequence>
<dbReference type="Pfam" id="PF10722">
    <property type="entry name" value="YbjN"/>
    <property type="match status" value="1"/>
</dbReference>
<protein>
    <recommendedName>
        <fullName evidence="4">Sensory transduction regulator</fullName>
    </recommendedName>
</protein>
<evidence type="ECO:0000313" key="3">
    <source>
        <dbReference type="Proteomes" id="UP000753724"/>
    </source>
</evidence>
<feature type="signal peptide" evidence="1">
    <location>
        <begin position="1"/>
        <end position="23"/>
    </location>
</feature>
<accession>A0ABW9XCV9</accession>
<dbReference type="InterPro" id="IPR019660">
    <property type="entry name" value="Put_sensory_transdc_reg_YbjN"/>
</dbReference>
<feature type="chain" id="PRO_5046206584" description="Sensory transduction regulator" evidence="1">
    <location>
        <begin position="24"/>
        <end position="161"/>
    </location>
</feature>
<evidence type="ECO:0008006" key="4">
    <source>
        <dbReference type="Google" id="ProtNLM"/>
    </source>
</evidence>
<dbReference type="Proteomes" id="UP000753724">
    <property type="component" value="Unassembled WGS sequence"/>
</dbReference>
<dbReference type="RefSeq" id="WP_161717576.1">
    <property type="nucleotide sequence ID" value="NZ_JAAAPO010000002.1"/>
</dbReference>
<comment type="caution">
    <text evidence="2">The sequence shown here is derived from an EMBL/GenBank/DDBJ whole genome shotgun (WGS) entry which is preliminary data.</text>
</comment>
<keyword evidence="1" id="KW-0732">Signal</keyword>
<evidence type="ECO:0000256" key="1">
    <source>
        <dbReference type="SAM" id="SignalP"/>
    </source>
</evidence>
<gene>
    <name evidence="2" type="ORF">GTZ99_07260</name>
</gene>
<proteinExistence type="predicted"/>
<reference evidence="3" key="1">
    <citation type="submission" date="2020-01" db="EMBL/GenBank/DDBJ databases">
        <title>Sphingomonas sp. strain CSW-10.</title>
        <authorList>
            <person name="Chen W.-M."/>
        </authorList>
    </citation>
    <scope>NUCLEOTIDE SEQUENCE [LARGE SCALE GENOMIC DNA]</scope>
    <source>
        <strain evidence="3">FSY-8</strain>
    </source>
</reference>